<accession>A0A6C0CVF1</accession>
<evidence type="ECO:0000256" key="1">
    <source>
        <dbReference type="SAM" id="Coils"/>
    </source>
</evidence>
<keyword evidence="1" id="KW-0175">Coiled coil</keyword>
<organism evidence="2">
    <name type="scientific">viral metagenome</name>
    <dbReference type="NCBI Taxonomy" id="1070528"/>
    <lineage>
        <taxon>unclassified sequences</taxon>
        <taxon>metagenomes</taxon>
        <taxon>organismal metagenomes</taxon>
    </lineage>
</organism>
<proteinExistence type="predicted"/>
<name>A0A6C0CVF1_9ZZZZ</name>
<protein>
    <submittedName>
        <fullName evidence="2">Uncharacterized protein</fullName>
    </submittedName>
</protein>
<feature type="coiled-coil region" evidence="1">
    <location>
        <begin position="12"/>
        <end position="39"/>
    </location>
</feature>
<evidence type="ECO:0000313" key="2">
    <source>
        <dbReference type="EMBL" id="QHT07485.1"/>
    </source>
</evidence>
<dbReference type="AlphaFoldDB" id="A0A6C0CVF1"/>
<reference evidence="2" key="1">
    <citation type="journal article" date="2020" name="Nature">
        <title>Giant virus diversity and host interactions through global metagenomics.</title>
        <authorList>
            <person name="Schulz F."/>
            <person name="Roux S."/>
            <person name="Paez-Espino D."/>
            <person name="Jungbluth S."/>
            <person name="Walsh D.A."/>
            <person name="Denef V.J."/>
            <person name="McMahon K.D."/>
            <person name="Konstantinidis K.T."/>
            <person name="Eloe-Fadrosh E.A."/>
            <person name="Kyrpides N.C."/>
            <person name="Woyke T."/>
        </authorList>
    </citation>
    <scope>NUCLEOTIDE SEQUENCE</scope>
    <source>
        <strain evidence="2">GVMAG-M-3300021963-12</strain>
    </source>
</reference>
<sequence length="135" mass="15524">MAQPTPEDIANLRECVRDYAEADNQLRELNSQVYSKRDERSAAEDRIIELMKLPQFASVNELAVSTDGSKIKIERPGTRNVPWSLSQYRLLQLLKTFFANDHTAEACFRHISDGVKQCHKRDTFAIKRTVRGVEE</sequence>
<dbReference type="EMBL" id="MN739481">
    <property type="protein sequence ID" value="QHT07485.1"/>
    <property type="molecule type" value="Genomic_DNA"/>
</dbReference>